<dbReference type="Proteomes" id="UP000593892">
    <property type="component" value="Chromosome"/>
</dbReference>
<evidence type="ECO:0000256" key="7">
    <source>
        <dbReference type="ARBA" id="ARBA00022741"/>
    </source>
</evidence>
<evidence type="ECO:0000256" key="4">
    <source>
        <dbReference type="ARBA" id="ARBA00022490"/>
    </source>
</evidence>
<dbReference type="Gene3D" id="3.40.50.300">
    <property type="entry name" value="P-loop containing nucleotide triphosphate hydrolases"/>
    <property type="match status" value="1"/>
</dbReference>
<keyword evidence="9" id="KW-0460">Magnesium</keyword>
<dbReference type="GO" id="GO:0005737">
    <property type="term" value="C:cytoplasm"/>
    <property type="evidence" value="ECO:0007669"/>
    <property type="project" value="UniProtKB-SubCell"/>
</dbReference>
<dbReference type="KEGG" id="pfer:IRI77_32070"/>
<dbReference type="InterPro" id="IPR027417">
    <property type="entry name" value="P-loop_NTPase"/>
</dbReference>
<dbReference type="GO" id="GO:0016740">
    <property type="term" value="F:transferase activity"/>
    <property type="evidence" value="ECO:0007669"/>
    <property type="project" value="UniProtKB-KW"/>
</dbReference>
<dbReference type="GO" id="GO:0002949">
    <property type="term" value="P:tRNA threonylcarbamoyladenosine modification"/>
    <property type="evidence" value="ECO:0007669"/>
    <property type="project" value="InterPro"/>
</dbReference>
<proteinExistence type="inferred from homology"/>
<dbReference type="PANTHER" id="PTHR33540">
    <property type="entry name" value="TRNA THREONYLCARBAMOYLADENOSINE BIOSYNTHESIS PROTEIN TSAE"/>
    <property type="match status" value="1"/>
</dbReference>
<dbReference type="GO" id="GO:0046872">
    <property type="term" value="F:metal ion binding"/>
    <property type="evidence" value="ECO:0007669"/>
    <property type="project" value="UniProtKB-KW"/>
</dbReference>
<comment type="subcellular location">
    <subcellularLocation>
        <location evidence="1">Cytoplasm</location>
    </subcellularLocation>
</comment>
<protein>
    <recommendedName>
        <fullName evidence="3">tRNA threonylcarbamoyladenosine biosynthesis protein TsaE</fullName>
    </recommendedName>
    <alternativeName>
        <fullName evidence="10">t(6)A37 threonylcarbamoyladenosine biosynthesis protein TsaE</fullName>
    </alternativeName>
</protein>
<dbReference type="NCBIfam" id="TIGR00150">
    <property type="entry name" value="T6A_YjeE"/>
    <property type="match status" value="1"/>
</dbReference>
<evidence type="ECO:0000313" key="11">
    <source>
        <dbReference type="EMBL" id="QOY87350.1"/>
    </source>
</evidence>
<dbReference type="PANTHER" id="PTHR33540:SF2">
    <property type="entry name" value="TRNA THREONYLCARBAMOYLADENOSINE BIOSYNTHESIS PROTEIN TSAE"/>
    <property type="match status" value="1"/>
</dbReference>
<dbReference type="SUPFAM" id="SSF52540">
    <property type="entry name" value="P-loop containing nucleoside triphosphate hydrolases"/>
    <property type="match status" value="1"/>
</dbReference>
<keyword evidence="11" id="KW-0808">Transferase</keyword>
<reference evidence="11 12" key="1">
    <citation type="submission" date="2020-10" db="EMBL/GenBank/DDBJ databases">
        <title>Complete genome sequence of Paludibaculum fermentans P105T, a facultatively anaerobic acidobacterium capable of dissimilatory Fe(III) reduction.</title>
        <authorList>
            <person name="Dedysh S.N."/>
            <person name="Beletsky A.V."/>
            <person name="Kulichevskaya I.S."/>
            <person name="Mardanov A.V."/>
            <person name="Ravin N.V."/>
        </authorList>
    </citation>
    <scope>NUCLEOTIDE SEQUENCE [LARGE SCALE GENOMIC DNA]</scope>
    <source>
        <strain evidence="11 12">P105</strain>
    </source>
</reference>
<organism evidence="11 12">
    <name type="scientific">Paludibaculum fermentans</name>
    <dbReference type="NCBI Taxonomy" id="1473598"/>
    <lineage>
        <taxon>Bacteria</taxon>
        <taxon>Pseudomonadati</taxon>
        <taxon>Acidobacteriota</taxon>
        <taxon>Terriglobia</taxon>
        <taxon>Bryobacterales</taxon>
        <taxon>Bryobacteraceae</taxon>
        <taxon>Paludibaculum</taxon>
    </lineage>
</organism>
<evidence type="ECO:0000256" key="10">
    <source>
        <dbReference type="ARBA" id="ARBA00032441"/>
    </source>
</evidence>
<sequence length="143" mass="16011">MTSTRYTTANEEETIELGRVLAARWPRPCIVLLIGNLGAGKTTLAKGIAEGLGSARADDVSSPTFPLIHEYGEEGDLYHIDLYRLDTMEEVETLGLEEIFSRRAVVLLEWAERFPALLPAERIEIRIEAIEEETRVLTVTELP</sequence>
<evidence type="ECO:0000256" key="3">
    <source>
        <dbReference type="ARBA" id="ARBA00019010"/>
    </source>
</evidence>
<dbReference type="GO" id="GO:0005524">
    <property type="term" value="F:ATP binding"/>
    <property type="evidence" value="ECO:0007669"/>
    <property type="project" value="UniProtKB-KW"/>
</dbReference>
<evidence type="ECO:0000313" key="12">
    <source>
        <dbReference type="Proteomes" id="UP000593892"/>
    </source>
</evidence>
<dbReference type="RefSeq" id="WP_194449019.1">
    <property type="nucleotide sequence ID" value="NZ_CP063849.1"/>
</dbReference>
<dbReference type="InterPro" id="IPR003442">
    <property type="entry name" value="T6A_TsaE"/>
</dbReference>
<evidence type="ECO:0000256" key="6">
    <source>
        <dbReference type="ARBA" id="ARBA00022723"/>
    </source>
</evidence>
<gene>
    <name evidence="11" type="primary">tsaE</name>
    <name evidence="11" type="ORF">IRI77_32070</name>
</gene>
<evidence type="ECO:0000256" key="1">
    <source>
        <dbReference type="ARBA" id="ARBA00004496"/>
    </source>
</evidence>
<accession>A0A7S7NPF4</accession>
<keyword evidence="4" id="KW-0963">Cytoplasm</keyword>
<name>A0A7S7NPF4_PALFE</name>
<keyword evidence="5" id="KW-0819">tRNA processing</keyword>
<evidence type="ECO:0000256" key="9">
    <source>
        <dbReference type="ARBA" id="ARBA00022842"/>
    </source>
</evidence>
<keyword evidence="12" id="KW-1185">Reference proteome</keyword>
<evidence type="ECO:0000256" key="8">
    <source>
        <dbReference type="ARBA" id="ARBA00022840"/>
    </source>
</evidence>
<dbReference type="Pfam" id="PF02367">
    <property type="entry name" value="TsaE"/>
    <property type="match status" value="1"/>
</dbReference>
<dbReference type="EMBL" id="CP063849">
    <property type="protein sequence ID" value="QOY87350.1"/>
    <property type="molecule type" value="Genomic_DNA"/>
</dbReference>
<keyword evidence="8" id="KW-0067">ATP-binding</keyword>
<keyword evidence="7" id="KW-0547">Nucleotide-binding</keyword>
<keyword evidence="6" id="KW-0479">Metal-binding</keyword>
<evidence type="ECO:0000256" key="2">
    <source>
        <dbReference type="ARBA" id="ARBA00007599"/>
    </source>
</evidence>
<evidence type="ECO:0000256" key="5">
    <source>
        <dbReference type="ARBA" id="ARBA00022694"/>
    </source>
</evidence>
<comment type="similarity">
    <text evidence="2">Belongs to the TsaE family.</text>
</comment>
<dbReference type="AlphaFoldDB" id="A0A7S7NPF4"/>